<dbReference type="EMBL" id="JTHE03000005">
    <property type="protein sequence ID" value="MCM1981393.1"/>
    <property type="molecule type" value="Genomic_DNA"/>
</dbReference>
<dbReference type="SUPFAM" id="SSF55781">
    <property type="entry name" value="GAF domain-like"/>
    <property type="match status" value="1"/>
</dbReference>
<organism evidence="4 5">
    <name type="scientific">Lyngbya confervoides BDU141951</name>
    <dbReference type="NCBI Taxonomy" id="1574623"/>
    <lineage>
        <taxon>Bacteria</taxon>
        <taxon>Bacillati</taxon>
        <taxon>Cyanobacteriota</taxon>
        <taxon>Cyanophyceae</taxon>
        <taxon>Oscillatoriophycideae</taxon>
        <taxon>Oscillatoriales</taxon>
        <taxon>Microcoleaceae</taxon>
        <taxon>Lyngbya</taxon>
    </lineage>
</organism>
<dbReference type="SUPFAM" id="SSF55073">
    <property type="entry name" value="Nucleotide cyclase"/>
    <property type="match status" value="1"/>
</dbReference>
<dbReference type="Pfam" id="PF00563">
    <property type="entry name" value="EAL"/>
    <property type="match status" value="1"/>
</dbReference>
<reference evidence="4 5" key="1">
    <citation type="journal article" date="2015" name="Genome Announc.">
        <title>Draft Genome Sequence of Filamentous Marine Cyanobacterium Lyngbya confervoides Strain BDU141951.</title>
        <authorList>
            <person name="Chandrababunaidu M.M."/>
            <person name="Sen D."/>
            <person name="Tripathy S."/>
        </authorList>
    </citation>
    <scope>NUCLEOTIDE SEQUENCE [LARGE SCALE GENOMIC DNA]</scope>
    <source>
        <strain evidence="4 5">BDU141951</strain>
    </source>
</reference>
<dbReference type="InterPro" id="IPR001633">
    <property type="entry name" value="EAL_dom"/>
</dbReference>
<dbReference type="Pfam" id="PF00498">
    <property type="entry name" value="FHA"/>
    <property type="match status" value="1"/>
</dbReference>
<dbReference type="Pfam" id="PF01590">
    <property type="entry name" value="GAF"/>
    <property type="match status" value="1"/>
</dbReference>
<dbReference type="InterPro" id="IPR035919">
    <property type="entry name" value="EAL_sf"/>
</dbReference>
<dbReference type="InterPro" id="IPR000160">
    <property type="entry name" value="GGDEF_dom"/>
</dbReference>
<name>A0ABD4SYE6_9CYAN</name>
<evidence type="ECO:0000259" key="3">
    <source>
        <dbReference type="PROSITE" id="PS50887"/>
    </source>
</evidence>
<dbReference type="PROSITE" id="PS50006">
    <property type="entry name" value="FHA_DOMAIN"/>
    <property type="match status" value="1"/>
</dbReference>
<keyword evidence="5" id="KW-1185">Reference proteome</keyword>
<evidence type="ECO:0000313" key="5">
    <source>
        <dbReference type="Proteomes" id="UP000031561"/>
    </source>
</evidence>
<dbReference type="Gene3D" id="3.30.70.270">
    <property type="match status" value="1"/>
</dbReference>
<dbReference type="InterPro" id="IPR003018">
    <property type="entry name" value="GAF"/>
</dbReference>
<protein>
    <submittedName>
        <fullName evidence="4">EAL domain-containing protein</fullName>
    </submittedName>
</protein>
<evidence type="ECO:0000259" key="2">
    <source>
        <dbReference type="PROSITE" id="PS50883"/>
    </source>
</evidence>
<dbReference type="SUPFAM" id="SSF141868">
    <property type="entry name" value="EAL domain-like"/>
    <property type="match status" value="1"/>
</dbReference>
<dbReference type="CDD" id="cd01949">
    <property type="entry name" value="GGDEF"/>
    <property type="match status" value="1"/>
</dbReference>
<proteinExistence type="predicted"/>
<dbReference type="PROSITE" id="PS50887">
    <property type="entry name" value="GGDEF"/>
    <property type="match status" value="1"/>
</dbReference>
<dbReference type="PANTHER" id="PTHR44757">
    <property type="entry name" value="DIGUANYLATE CYCLASE DGCP"/>
    <property type="match status" value="1"/>
</dbReference>
<feature type="domain" description="EAL" evidence="2">
    <location>
        <begin position="628"/>
        <end position="882"/>
    </location>
</feature>
<dbReference type="Pfam" id="PF00990">
    <property type="entry name" value="GGDEF"/>
    <property type="match status" value="1"/>
</dbReference>
<dbReference type="InterPro" id="IPR000253">
    <property type="entry name" value="FHA_dom"/>
</dbReference>
<dbReference type="SUPFAM" id="SSF49879">
    <property type="entry name" value="SMAD/FHA domain"/>
    <property type="match status" value="1"/>
</dbReference>
<dbReference type="InterPro" id="IPR029016">
    <property type="entry name" value="GAF-like_dom_sf"/>
</dbReference>
<dbReference type="InterPro" id="IPR008984">
    <property type="entry name" value="SMAD_FHA_dom_sf"/>
</dbReference>
<dbReference type="AlphaFoldDB" id="A0ABD4SYE6"/>
<dbReference type="SMART" id="SM00052">
    <property type="entry name" value="EAL"/>
    <property type="match status" value="1"/>
</dbReference>
<dbReference type="Gene3D" id="2.60.200.20">
    <property type="match status" value="1"/>
</dbReference>
<dbReference type="PANTHER" id="PTHR44757:SF2">
    <property type="entry name" value="BIOFILM ARCHITECTURE MAINTENANCE PROTEIN MBAA"/>
    <property type="match status" value="1"/>
</dbReference>
<feature type="domain" description="GGDEF" evidence="3">
    <location>
        <begin position="486"/>
        <end position="619"/>
    </location>
</feature>
<dbReference type="InterPro" id="IPR029787">
    <property type="entry name" value="Nucleotide_cyclase"/>
</dbReference>
<dbReference type="Gene3D" id="3.30.450.40">
    <property type="match status" value="1"/>
</dbReference>
<dbReference type="InterPro" id="IPR052155">
    <property type="entry name" value="Biofilm_reg_signaling"/>
</dbReference>
<dbReference type="FunFam" id="3.30.70.270:FF:000001">
    <property type="entry name" value="Diguanylate cyclase domain protein"/>
    <property type="match status" value="1"/>
</dbReference>
<feature type="domain" description="FHA" evidence="1">
    <location>
        <begin position="35"/>
        <end position="95"/>
    </location>
</feature>
<dbReference type="CDD" id="cd01948">
    <property type="entry name" value="EAL"/>
    <property type="match status" value="1"/>
</dbReference>
<accession>A0ABD4SYE6</accession>
<dbReference type="Proteomes" id="UP000031561">
    <property type="component" value="Unassembled WGS sequence"/>
</dbReference>
<evidence type="ECO:0000259" key="1">
    <source>
        <dbReference type="PROSITE" id="PS50006"/>
    </source>
</evidence>
<dbReference type="Gene3D" id="3.20.20.450">
    <property type="entry name" value="EAL domain"/>
    <property type="match status" value="1"/>
</dbReference>
<dbReference type="SMART" id="SM00267">
    <property type="entry name" value="GGDEF"/>
    <property type="match status" value="1"/>
</dbReference>
<dbReference type="PROSITE" id="PS50883">
    <property type="entry name" value="EAL"/>
    <property type="match status" value="1"/>
</dbReference>
<comment type="caution">
    <text evidence="4">The sequence shown here is derived from an EMBL/GenBank/DDBJ whole genome shotgun (WGS) entry which is preliminary data.</text>
</comment>
<evidence type="ECO:0000313" key="4">
    <source>
        <dbReference type="EMBL" id="MCM1981393.1"/>
    </source>
</evidence>
<dbReference type="RefSeq" id="WP_166278845.1">
    <property type="nucleotide sequence ID" value="NZ_JTHE03000005.1"/>
</dbReference>
<dbReference type="SMART" id="SM00240">
    <property type="entry name" value="FHA"/>
    <property type="match status" value="1"/>
</dbReference>
<dbReference type="NCBIfam" id="TIGR00254">
    <property type="entry name" value="GGDEF"/>
    <property type="match status" value="1"/>
</dbReference>
<dbReference type="SMART" id="SM00065">
    <property type="entry name" value="GAF"/>
    <property type="match status" value="1"/>
</dbReference>
<gene>
    <name evidence="4" type="ORF">QQ91_0000920</name>
</gene>
<sequence length="895" mass="100280">MTELHGIPPEKRVRHLLLIQYRAQTRYEVLEGASYFVGRDPKSSIVIDDKSVSRQHAILLRITGADPNQYSFVLIDGNLQGKRSKNGTQVNGQSCVSARLQSGDLIFWGPEVRAKYLMLANITDAEFRHYCDRLDSEQHFFTEGHTLQSAKETIMLSGESDAKGMEDVSIIRLASFPEIIPSPMLEITTKGQLTYLNPAAHQAFPDLSVAGLEHPALAGLMNKIAMTQKKILSREVQIGAKIFEQSIHYIPENSLIRCCLFDITQRKQAEAELRRRDRLSQSVAEVTTHLLTSLNQDSVVDVALEMFGQDIGVDRICISQNHSWGDQEQAATSLRYEWVKPGVDPVLDQPHRQNQVYCQSYLRRWYALLAEDGILSALRTSLPEHERNILFRDGILSILVVPINVHNSFWGFLELDHCTQEYQWAASDVASVRALAASIGAALQRQHQDQRIQHQAFHDALTGLPNRLLFHKRLEAAIAEAQLCHHQVGVMFLDLDKFKVINDTLGHSVGDGLLQEVARRLRQCVRASDTVARWGGDEFTILMPNMQTSEDAVATARRILSTFREVCQIESHTLLINTSIGIALYPNDALEAEVLVRNADIALYQSKDRGRGTYQLYGQGIDAEVPEIFDLHRRLKQGISEQEFILHYQPEYHLKSGKISGMEALILWNHPTYGLMGSDRFLPLAEEAGIMLELGEWMARQVCLQGQQWNQMGFGGLRLALRLSPTQFRQPHFADRIGQILAEYREAHQPFVIEISEALAFDNLAYSQEILLKFKAVGAQVVLDDLGAGDAALTHLTQLPLDGVRLSSQLVRVVQRDRKATAVIRGIMALAQHLGLDVTATGVEKSADFNILAAFDCDYFQGNLIGPGVSVEMATLRLHSRPNLDEDLVSSALTP</sequence>
<dbReference type="InterPro" id="IPR043128">
    <property type="entry name" value="Rev_trsase/Diguanyl_cyclase"/>
</dbReference>